<keyword evidence="1" id="KW-0812">Transmembrane</keyword>
<evidence type="ECO:0000313" key="2">
    <source>
        <dbReference type="EMBL" id="CAB4769780.1"/>
    </source>
</evidence>
<feature type="transmembrane region" description="Helical" evidence="1">
    <location>
        <begin position="56"/>
        <end position="77"/>
    </location>
</feature>
<proteinExistence type="predicted"/>
<protein>
    <submittedName>
        <fullName evidence="2">Unannotated protein</fullName>
    </submittedName>
</protein>
<organism evidence="2">
    <name type="scientific">freshwater metagenome</name>
    <dbReference type="NCBI Taxonomy" id="449393"/>
    <lineage>
        <taxon>unclassified sequences</taxon>
        <taxon>metagenomes</taxon>
        <taxon>ecological metagenomes</taxon>
    </lineage>
</organism>
<reference evidence="2" key="1">
    <citation type="submission" date="2020-05" db="EMBL/GenBank/DDBJ databases">
        <authorList>
            <person name="Chiriac C."/>
            <person name="Salcher M."/>
            <person name="Ghai R."/>
            <person name="Kavagutti S V."/>
        </authorList>
    </citation>
    <scope>NUCLEOTIDE SEQUENCE</scope>
</reference>
<feature type="transmembrane region" description="Helical" evidence="1">
    <location>
        <begin position="134"/>
        <end position="153"/>
    </location>
</feature>
<dbReference type="EMBL" id="CAEZYQ010000045">
    <property type="protein sequence ID" value="CAB4769780.1"/>
    <property type="molecule type" value="Genomic_DNA"/>
</dbReference>
<evidence type="ECO:0000256" key="1">
    <source>
        <dbReference type="SAM" id="Phobius"/>
    </source>
</evidence>
<name>A0A6J6VCD0_9ZZZZ</name>
<keyword evidence="1" id="KW-1133">Transmembrane helix</keyword>
<sequence length="233" mass="25007">MKVRRRPSAVISHRQDDEPLRLIPRWYAVGVLLFFSTLCLGAVALGLLASGPMVPFVWALAVATGAVVVAAVPALVLPKRRRELPVRPDGTRVLEGPVVVVVAVLVAWAALMVGAVLLGYVAVTDLDAIEAPGAALVTVVGAVGLLPDVGRLLTGRLHRWRLEIGPETVRYRGYRTDVTYRRRDVTGGIVHLRHPAGVEIDLRGGAVKGAVVPVAAFDVPAEQVLEELRRHSD</sequence>
<feature type="transmembrane region" description="Helical" evidence="1">
    <location>
        <begin position="98"/>
        <end position="122"/>
    </location>
</feature>
<feature type="transmembrane region" description="Helical" evidence="1">
    <location>
        <begin position="26"/>
        <end position="50"/>
    </location>
</feature>
<gene>
    <name evidence="2" type="ORF">UFOPK2761_03319</name>
</gene>
<accession>A0A6J6VCD0</accession>
<dbReference type="AlphaFoldDB" id="A0A6J6VCD0"/>
<keyword evidence="1" id="KW-0472">Membrane</keyword>